<dbReference type="Pfam" id="PF01565">
    <property type="entry name" value="FAD_binding_4"/>
    <property type="match status" value="1"/>
</dbReference>
<dbReference type="InterPro" id="IPR006094">
    <property type="entry name" value="Oxid_FAD_bind_N"/>
</dbReference>
<comment type="caution">
    <text evidence="7">The sequence shown here is derived from an EMBL/GenBank/DDBJ whole genome shotgun (WGS) entry which is preliminary data.</text>
</comment>
<comment type="cofactor">
    <cofactor evidence="1">
        <name>FAD</name>
        <dbReference type="ChEBI" id="CHEBI:57692"/>
    </cofactor>
</comment>
<dbReference type="Gene3D" id="3.40.462.20">
    <property type="match status" value="1"/>
</dbReference>
<dbReference type="InterPro" id="IPR050416">
    <property type="entry name" value="FAD-linked_Oxidoreductase"/>
</dbReference>
<reference evidence="7" key="1">
    <citation type="submission" date="2021-11" db="EMBL/GenBank/DDBJ databases">
        <title>Streptomyces corallinus and Kineosporia corallina sp. nov., two new coral-derived marine actinobacteria.</title>
        <authorList>
            <person name="Buangrab K."/>
            <person name="Sutthacheep M."/>
            <person name="Yeemin T."/>
            <person name="Harunari E."/>
            <person name="Igarashi Y."/>
            <person name="Sripreechasak P."/>
            <person name="Kanchanasin P."/>
            <person name="Tanasupawat S."/>
            <person name="Phongsopitanun W."/>
        </authorList>
    </citation>
    <scope>NUCLEOTIDE SEQUENCE</scope>
    <source>
        <strain evidence="7">JCM 31032</strain>
    </source>
</reference>
<evidence type="ECO:0000256" key="4">
    <source>
        <dbReference type="ARBA" id="ARBA00022827"/>
    </source>
</evidence>
<evidence type="ECO:0000256" key="5">
    <source>
        <dbReference type="ARBA" id="ARBA00023002"/>
    </source>
</evidence>
<dbReference type="EMBL" id="JAJOMB010000023">
    <property type="protein sequence ID" value="MCD5315626.1"/>
    <property type="molecule type" value="Genomic_DNA"/>
</dbReference>
<evidence type="ECO:0000256" key="3">
    <source>
        <dbReference type="ARBA" id="ARBA00022630"/>
    </source>
</evidence>
<keyword evidence="3" id="KW-0285">Flavoprotein</keyword>
<dbReference type="InterPro" id="IPR012951">
    <property type="entry name" value="BBE"/>
</dbReference>
<proteinExistence type="inferred from homology"/>
<dbReference type="InterPro" id="IPR016169">
    <property type="entry name" value="FAD-bd_PCMH_sub2"/>
</dbReference>
<sequence>MRLWNSSITARPAEIVRCGTNEQVSRVVQRARAEGRPLSVLGGGHDWAGRAVREGGLVVDLSPMNRVAVSGDVALAGGGATSLDVMEAAVTAGQSVVTGTVGSVGMAGLALGGGYGPQLGSAGLACDLIVGAEVVLADGTVVQADAEREPDLFWALRGGGGNFGVVTELRLRLRPFSAALAGAVLFSLDQAEDVLGAWAEMAPTVPEELAVQLGVAALPDGTRVMAVMPTWVGEAAVGEAWVGRIEGWGKPMVSQVTRAPLTEPLRANEQMFAADGRGWFLRQRNLPALTPEIIAVLVEALAAAPSEHEGISLHHFHGRASRVAPEATAFGERRPHLMLEAITAWRGDDPQPHRQWAGDLHAALAPLALPGGYPNLLAASDTEQIAAAWGPNVTRLQQVKQAYDPDGRFTGIPLPGRTPGD</sequence>
<protein>
    <submittedName>
        <fullName evidence="7">FAD-binding oxidoreductase</fullName>
    </submittedName>
</protein>
<dbReference type="Gene3D" id="3.30.43.10">
    <property type="entry name" value="Uridine Diphospho-n-acetylenolpyruvylglucosamine Reductase, domain 2"/>
    <property type="match status" value="1"/>
</dbReference>
<dbReference type="SUPFAM" id="SSF56176">
    <property type="entry name" value="FAD-binding/transporter-associated domain-like"/>
    <property type="match status" value="1"/>
</dbReference>
<evidence type="ECO:0000259" key="6">
    <source>
        <dbReference type="PROSITE" id="PS51387"/>
    </source>
</evidence>
<dbReference type="PROSITE" id="PS51387">
    <property type="entry name" value="FAD_PCMH"/>
    <property type="match status" value="1"/>
</dbReference>
<dbReference type="InterPro" id="IPR016166">
    <property type="entry name" value="FAD-bd_PCMH"/>
</dbReference>
<dbReference type="PANTHER" id="PTHR42973:SF39">
    <property type="entry name" value="FAD-BINDING PCMH-TYPE DOMAIN-CONTAINING PROTEIN"/>
    <property type="match status" value="1"/>
</dbReference>
<organism evidence="7 8">
    <name type="scientific">Kineosporia babensis</name>
    <dbReference type="NCBI Taxonomy" id="499548"/>
    <lineage>
        <taxon>Bacteria</taxon>
        <taxon>Bacillati</taxon>
        <taxon>Actinomycetota</taxon>
        <taxon>Actinomycetes</taxon>
        <taxon>Kineosporiales</taxon>
        <taxon>Kineosporiaceae</taxon>
        <taxon>Kineosporia</taxon>
    </lineage>
</organism>
<dbReference type="Pfam" id="PF08031">
    <property type="entry name" value="BBE"/>
    <property type="match status" value="1"/>
</dbReference>
<dbReference type="GO" id="GO:0071949">
    <property type="term" value="F:FAD binding"/>
    <property type="evidence" value="ECO:0007669"/>
    <property type="project" value="InterPro"/>
</dbReference>
<dbReference type="InterPro" id="IPR016167">
    <property type="entry name" value="FAD-bd_PCMH_sub1"/>
</dbReference>
<evidence type="ECO:0000256" key="2">
    <source>
        <dbReference type="ARBA" id="ARBA00005466"/>
    </source>
</evidence>
<evidence type="ECO:0000256" key="1">
    <source>
        <dbReference type="ARBA" id="ARBA00001974"/>
    </source>
</evidence>
<evidence type="ECO:0000313" key="7">
    <source>
        <dbReference type="EMBL" id="MCD5315626.1"/>
    </source>
</evidence>
<dbReference type="RefSeq" id="WP_231448443.1">
    <property type="nucleotide sequence ID" value="NZ_JAJOMB010000023.1"/>
</dbReference>
<keyword evidence="4" id="KW-0274">FAD</keyword>
<keyword evidence="5" id="KW-0560">Oxidoreductase</keyword>
<feature type="domain" description="FAD-binding PCMH-type" evidence="6">
    <location>
        <begin position="8"/>
        <end position="176"/>
    </location>
</feature>
<accession>A0A9X1SX96</accession>
<dbReference type="AlphaFoldDB" id="A0A9X1SX96"/>
<dbReference type="GO" id="GO:0016491">
    <property type="term" value="F:oxidoreductase activity"/>
    <property type="evidence" value="ECO:0007669"/>
    <property type="project" value="UniProtKB-KW"/>
</dbReference>
<evidence type="ECO:0000313" key="8">
    <source>
        <dbReference type="Proteomes" id="UP001138997"/>
    </source>
</evidence>
<comment type="similarity">
    <text evidence="2">Belongs to the oxygen-dependent FAD-linked oxidoreductase family.</text>
</comment>
<gene>
    <name evidence="7" type="ORF">LR394_32490</name>
</gene>
<dbReference type="Gene3D" id="3.30.465.10">
    <property type="match status" value="1"/>
</dbReference>
<dbReference type="Proteomes" id="UP001138997">
    <property type="component" value="Unassembled WGS sequence"/>
</dbReference>
<keyword evidence="8" id="KW-1185">Reference proteome</keyword>
<dbReference type="InterPro" id="IPR036318">
    <property type="entry name" value="FAD-bd_PCMH-like_sf"/>
</dbReference>
<name>A0A9X1SX96_9ACTN</name>
<dbReference type="PANTHER" id="PTHR42973">
    <property type="entry name" value="BINDING OXIDOREDUCTASE, PUTATIVE (AFU_ORTHOLOGUE AFUA_1G17690)-RELATED"/>
    <property type="match status" value="1"/>
</dbReference>